<evidence type="ECO:0000313" key="5">
    <source>
        <dbReference type="EMBL" id="MEA3571720.1"/>
    </source>
</evidence>
<dbReference type="PRINTS" id="PR00035">
    <property type="entry name" value="HTHGNTR"/>
</dbReference>
<keyword evidence="1" id="KW-0805">Transcription regulation</keyword>
<evidence type="ECO:0000256" key="3">
    <source>
        <dbReference type="ARBA" id="ARBA00023163"/>
    </source>
</evidence>
<evidence type="ECO:0000256" key="1">
    <source>
        <dbReference type="ARBA" id="ARBA00023015"/>
    </source>
</evidence>
<dbReference type="RefSeq" id="WP_009223403.1">
    <property type="nucleotide sequence ID" value="NZ_CBCSKM010000009.1"/>
</dbReference>
<name>A0ABU5PP65_9BACL</name>
<dbReference type="InterPro" id="IPR000524">
    <property type="entry name" value="Tscrpt_reg_HTH_GntR"/>
</dbReference>
<dbReference type="CDD" id="cd07377">
    <property type="entry name" value="WHTH_GntR"/>
    <property type="match status" value="1"/>
</dbReference>
<evidence type="ECO:0000259" key="4">
    <source>
        <dbReference type="PROSITE" id="PS50949"/>
    </source>
</evidence>
<evidence type="ECO:0000313" key="6">
    <source>
        <dbReference type="Proteomes" id="UP001292216"/>
    </source>
</evidence>
<dbReference type="SMART" id="SM00345">
    <property type="entry name" value="HTH_GNTR"/>
    <property type="match status" value="1"/>
</dbReference>
<keyword evidence="2" id="KW-0238">DNA-binding</keyword>
<dbReference type="Pfam" id="PF00392">
    <property type="entry name" value="GntR"/>
    <property type="match status" value="1"/>
</dbReference>
<feature type="domain" description="HTH gntR-type" evidence="4">
    <location>
        <begin position="12"/>
        <end position="80"/>
    </location>
</feature>
<dbReference type="CDD" id="cd06267">
    <property type="entry name" value="PBP1_LacI_sugar_binding-like"/>
    <property type="match status" value="1"/>
</dbReference>
<accession>A0ABU5PP65</accession>
<evidence type="ECO:0000256" key="2">
    <source>
        <dbReference type="ARBA" id="ARBA00023125"/>
    </source>
</evidence>
<keyword evidence="3" id="KW-0804">Transcription</keyword>
<dbReference type="Proteomes" id="UP001292216">
    <property type="component" value="Unassembled WGS sequence"/>
</dbReference>
<dbReference type="PANTHER" id="PTHR30146:SF109">
    <property type="entry name" value="HTH-TYPE TRANSCRIPTIONAL REGULATOR GALS"/>
    <property type="match status" value="1"/>
</dbReference>
<dbReference type="InterPro" id="IPR036390">
    <property type="entry name" value="WH_DNA-bd_sf"/>
</dbReference>
<comment type="caution">
    <text evidence="5">The sequence shown here is derived from an EMBL/GenBank/DDBJ whole genome shotgun (WGS) entry which is preliminary data.</text>
</comment>
<dbReference type="SUPFAM" id="SSF46785">
    <property type="entry name" value="Winged helix' DNA-binding domain"/>
    <property type="match status" value="1"/>
</dbReference>
<dbReference type="Pfam" id="PF13377">
    <property type="entry name" value="Peripla_BP_3"/>
    <property type="match status" value="1"/>
</dbReference>
<dbReference type="InterPro" id="IPR028082">
    <property type="entry name" value="Peripla_BP_I"/>
</dbReference>
<dbReference type="InterPro" id="IPR036388">
    <property type="entry name" value="WH-like_DNA-bd_sf"/>
</dbReference>
<dbReference type="PROSITE" id="PS50949">
    <property type="entry name" value="HTH_GNTR"/>
    <property type="match status" value="1"/>
</dbReference>
<dbReference type="PANTHER" id="PTHR30146">
    <property type="entry name" value="LACI-RELATED TRANSCRIPTIONAL REPRESSOR"/>
    <property type="match status" value="1"/>
</dbReference>
<gene>
    <name evidence="5" type="ORF">U9M73_17375</name>
</gene>
<dbReference type="Gene3D" id="1.10.10.10">
    <property type="entry name" value="Winged helix-like DNA-binding domain superfamily/Winged helix DNA-binding domain"/>
    <property type="match status" value="1"/>
</dbReference>
<proteinExistence type="predicted"/>
<protein>
    <submittedName>
        <fullName evidence="5">GntR family transcriptional regulator</fullName>
    </submittedName>
</protein>
<reference evidence="5 6" key="1">
    <citation type="submission" date="2023-12" db="EMBL/GenBank/DDBJ databases">
        <title>Whole genome sequencing of Paenibacillus phoenicis isolated from the Phoenix Mars Lander spacecraft assembly facility.</title>
        <authorList>
            <person name="Garcia A."/>
            <person name="Venkateswaran K."/>
        </authorList>
    </citation>
    <scope>NUCLEOTIDE SEQUENCE [LARGE SCALE GENOMIC DNA]</scope>
    <source>
        <strain evidence="5 6">3PO2SA</strain>
    </source>
</reference>
<sequence length="406" mass="46113">MSSESTSKKEKQQLYLQVAEKVLEIIETRGLQAHDPVPSEGELAKLFGVSRMTSKLALEQLVEQGVVYRLPRRGTFLSGNRYEGSSERLQEPVQPAVEKKVNQQVALIIPHMSDYTSRIISAVEHELRKHQFELILKISSDQDDQDRCLQELVAAGISGIILFPWGSRTCSDQVLRLKMEQIPSVIIDRIFREIPFDCVYHDHFQGSYEMAQYLIAKGHRDIGYSSNIIENITSREERYQGYIQALLDHGIPVKSEYIHFRTERCEPGRFHEYDAEQGEFIRSNPQMTAIMCADDQVAISTLFSALHMNISVPEKLSIVGFSNTYLSALTPIPLTTVRQDTDRLAAAAVDLLMKRINHSKEQHLTVKIKTNIVERKSVFDRSHLLSLDKERARDVENDESVGNGGA</sequence>
<organism evidence="5 6">
    <name type="scientific">Paenibacillus phoenicis</name>
    <dbReference type="NCBI Taxonomy" id="554117"/>
    <lineage>
        <taxon>Bacteria</taxon>
        <taxon>Bacillati</taxon>
        <taxon>Bacillota</taxon>
        <taxon>Bacilli</taxon>
        <taxon>Bacillales</taxon>
        <taxon>Paenibacillaceae</taxon>
        <taxon>Paenibacillus</taxon>
    </lineage>
</organism>
<keyword evidence="6" id="KW-1185">Reference proteome</keyword>
<dbReference type="InterPro" id="IPR046335">
    <property type="entry name" value="LacI/GalR-like_sensor"/>
</dbReference>
<dbReference type="SUPFAM" id="SSF53822">
    <property type="entry name" value="Periplasmic binding protein-like I"/>
    <property type="match status" value="1"/>
</dbReference>
<dbReference type="Gene3D" id="3.40.50.2300">
    <property type="match status" value="2"/>
</dbReference>
<dbReference type="EMBL" id="JAYERP010000001">
    <property type="protein sequence ID" value="MEA3571720.1"/>
    <property type="molecule type" value="Genomic_DNA"/>
</dbReference>